<evidence type="ECO:0000313" key="3">
    <source>
        <dbReference type="EMBL" id="CUS54581.1"/>
    </source>
</evidence>
<dbReference type="SMART" id="SM00922">
    <property type="entry name" value="MR_MLE"/>
    <property type="match status" value="1"/>
</dbReference>
<dbReference type="SFLD" id="SFLDS00001">
    <property type="entry name" value="Enolase"/>
    <property type="match status" value="1"/>
</dbReference>
<dbReference type="Gene3D" id="3.20.20.120">
    <property type="entry name" value="Enolase-like C-terminal domain"/>
    <property type="match status" value="1"/>
</dbReference>
<proteinExistence type="predicted"/>
<dbReference type="GO" id="GO:0047929">
    <property type="term" value="F:gluconate dehydratase activity"/>
    <property type="evidence" value="ECO:0007669"/>
    <property type="project" value="UniProtKB-EC"/>
</dbReference>
<dbReference type="Gene3D" id="3.30.390.10">
    <property type="entry name" value="Enolase-like, N-terminal domain"/>
    <property type="match status" value="1"/>
</dbReference>
<keyword evidence="1 3" id="KW-0456">Lyase</keyword>
<dbReference type="SUPFAM" id="SSF54826">
    <property type="entry name" value="Enolase N-terminal domain-like"/>
    <property type="match status" value="1"/>
</dbReference>
<organism evidence="3">
    <name type="scientific">hydrothermal vent metagenome</name>
    <dbReference type="NCBI Taxonomy" id="652676"/>
    <lineage>
        <taxon>unclassified sequences</taxon>
        <taxon>metagenomes</taxon>
        <taxon>ecological metagenomes</taxon>
    </lineage>
</organism>
<name>A0A160TTK8_9ZZZZ</name>
<dbReference type="PROSITE" id="PS00909">
    <property type="entry name" value="MR_MLE_2"/>
    <property type="match status" value="1"/>
</dbReference>
<dbReference type="Pfam" id="PF02746">
    <property type="entry name" value="MR_MLE_N"/>
    <property type="match status" value="1"/>
</dbReference>
<dbReference type="Pfam" id="PF13378">
    <property type="entry name" value="MR_MLE_C"/>
    <property type="match status" value="1"/>
</dbReference>
<dbReference type="InterPro" id="IPR013342">
    <property type="entry name" value="Mandelate_racemase_C"/>
</dbReference>
<dbReference type="PANTHER" id="PTHR48080">
    <property type="entry name" value="D-GALACTONATE DEHYDRATASE-RELATED"/>
    <property type="match status" value="1"/>
</dbReference>
<reference evidence="3" key="1">
    <citation type="submission" date="2015-10" db="EMBL/GenBank/DDBJ databases">
        <authorList>
            <person name="Gilbert D.G."/>
        </authorList>
    </citation>
    <scope>NUCLEOTIDE SEQUENCE</scope>
</reference>
<dbReference type="CDD" id="cd03316">
    <property type="entry name" value="MR_like"/>
    <property type="match status" value="1"/>
</dbReference>
<feature type="domain" description="Mandelate racemase/muconate lactonizing enzyme C-terminal" evidence="2">
    <location>
        <begin position="150"/>
        <end position="242"/>
    </location>
</feature>
<dbReference type="InterPro" id="IPR029017">
    <property type="entry name" value="Enolase-like_N"/>
</dbReference>
<dbReference type="GO" id="GO:0009063">
    <property type="term" value="P:amino acid catabolic process"/>
    <property type="evidence" value="ECO:0007669"/>
    <property type="project" value="InterPro"/>
</dbReference>
<dbReference type="EC" id="4.2.1.39" evidence="3"/>
<evidence type="ECO:0000256" key="1">
    <source>
        <dbReference type="ARBA" id="ARBA00023239"/>
    </source>
</evidence>
<accession>A0A160TTK8</accession>
<dbReference type="AlphaFoldDB" id="A0A160TTK8"/>
<sequence length="368" mass="39983">MSESAKVVSVEAIPLKIPFTHGGPSVSWAGSDWQALEIVLVRLQTDAGLVGWGEAFSYNCRRAVVAMIEDSAANVLVGKLVSERAQIIQELQVGMHLWGRYGISMFAISGIDIALWDLTAKAANQSLGQMLGGNKKKLPAYASLLKYRDPEVVAEQTADAIANGFGLIKLHESTVEPVKAARDVAGTEVPIMLDVNCAWSISEAKRLMQQLVDCNLYWLEEPVWPPENFSALSTLRTEYGIPVAAGENACTHWQFESMFDAKAVDVAQPSVTKVGGVTEFLEVEKAARERKVTIAPHSPYFGPGFLATAQLISAMDEDVPFERFYMAPEASLFGTAIDPVDGMLLVPQGPGLGLEPDPDVILEYRVDN</sequence>
<dbReference type="EMBL" id="CZRL01000104">
    <property type="protein sequence ID" value="CUS54581.1"/>
    <property type="molecule type" value="Genomic_DNA"/>
</dbReference>
<dbReference type="InterPro" id="IPR036849">
    <property type="entry name" value="Enolase-like_C_sf"/>
</dbReference>
<dbReference type="InterPro" id="IPR029065">
    <property type="entry name" value="Enolase_C-like"/>
</dbReference>
<dbReference type="InterPro" id="IPR018110">
    <property type="entry name" value="Mandel_Rmase/mucon_lact_enz_CS"/>
</dbReference>
<dbReference type="SUPFAM" id="SSF51604">
    <property type="entry name" value="Enolase C-terminal domain-like"/>
    <property type="match status" value="1"/>
</dbReference>
<evidence type="ECO:0000259" key="2">
    <source>
        <dbReference type="SMART" id="SM00922"/>
    </source>
</evidence>
<protein>
    <submittedName>
        <fullName evidence="3">Gluconate dehydratase</fullName>
        <ecNumber evidence="3">4.2.1.39</ecNumber>
    </submittedName>
</protein>
<gene>
    <name evidence="3" type="ORF">MGWOODY_XGa859</name>
</gene>
<dbReference type="InterPro" id="IPR013341">
    <property type="entry name" value="Mandelate_racemase_N_dom"/>
</dbReference>
<dbReference type="PANTHER" id="PTHR48080:SF2">
    <property type="entry name" value="D-GALACTONATE DEHYDRATASE"/>
    <property type="match status" value="1"/>
</dbReference>
<dbReference type="InterPro" id="IPR034593">
    <property type="entry name" value="DgoD-like"/>
</dbReference>